<dbReference type="Pfam" id="PF00353">
    <property type="entry name" value="HemolysinCabind"/>
    <property type="match status" value="3"/>
</dbReference>
<organism evidence="3 4">
    <name type="scientific">Shinella granuli</name>
    <dbReference type="NCBI Taxonomy" id="323621"/>
    <lineage>
        <taxon>Bacteria</taxon>
        <taxon>Pseudomonadati</taxon>
        <taxon>Pseudomonadota</taxon>
        <taxon>Alphaproteobacteria</taxon>
        <taxon>Hyphomicrobiales</taxon>
        <taxon>Rhizobiaceae</taxon>
        <taxon>Shinella</taxon>
    </lineage>
</organism>
<sequence>MATLKGDNKNNFLMADPMNGDSVYNIYGYGGNDRIFGHSSAHNKIYGGDGNDIIYGGDFKNTIEGGKGNDQIHGGDGRDVIYGGAGVDKMWGGDGGDRFVFKSISEIGKAEGRRDVIEQFKSNTFDGRDKIDLSAIDAIAGTKKNDAFTWVAKEGAAFSGKKGELTWTETKLGNGHYTKLVMGDVNGDKKADFILEVDSFGDLYKGDFIL</sequence>
<dbReference type="GO" id="GO:0005509">
    <property type="term" value="F:calcium ion binding"/>
    <property type="evidence" value="ECO:0007669"/>
    <property type="project" value="InterPro"/>
</dbReference>
<proteinExistence type="predicted"/>
<accession>A0A4R2CP12</accession>
<dbReference type="InterPro" id="IPR050557">
    <property type="entry name" value="RTX_toxin/Mannuronan_C5-epim"/>
</dbReference>
<comment type="caution">
    <text evidence="3">The sequence shown here is derived from an EMBL/GenBank/DDBJ whole genome shotgun (WGS) entry which is preliminary data.</text>
</comment>
<name>A0A4R2CP12_SHIGR</name>
<comment type="subcellular location">
    <subcellularLocation>
        <location evidence="1">Secreted</location>
    </subcellularLocation>
</comment>
<dbReference type="Proteomes" id="UP000295351">
    <property type="component" value="Unassembled WGS sequence"/>
</dbReference>
<reference evidence="3 4" key="1">
    <citation type="submission" date="2019-03" db="EMBL/GenBank/DDBJ databases">
        <title>Genomic Encyclopedia of Type Strains, Phase IV (KMG-IV): sequencing the most valuable type-strain genomes for metagenomic binning, comparative biology and taxonomic classification.</title>
        <authorList>
            <person name="Goeker M."/>
        </authorList>
    </citation>
    <scope>NUCLEOTIDE SEQUENCE [LARGE SCALE GENOMIC DNA]</scope>
    <source>
        <strain evidence="3 4">DSM 18401</strain>
    </source>
</reference>
<dbReference type="PROSITE" id="PS00330">
    <property type="entry name" value="HEMOLYSIN_CALCIUM"/>
    <property type="match status" value="1"/>
</dbReference>
<dbReference type="InterPro" id="IPR001343">
    <property type="entry name" value="Hemolysn_Ca-bd"/>
</dbReference>
<dbReference type="AlphaFoldDB" id="A0A4R2CP12"/>
<evidence type="ECO:0000313" key="4">
    <source>
        <dbReference type="Proteomes" id="UP000295351"/>
    </source>
</evidence>
<dbReference type="RefSeq" id="WP_064330301.1">
    <property type="nucleotide sequence ID" value="NZ_BAABEI010000012.1"/>
</dbReference>
<keyword evidence="4" id="KW-1185">Reference proteome</keyword>
<dbReference type="EMBL" id="SLVX01000012">
    <property type="protein sequence ID" value="TCN42285.1"/>
    <property type="molecule type" value="Genomic_DNA"/>
</dbReference>
<dbReference type="Gene3D" id="2.150.10.10">
    <property type="entry name" value="Serralysin-like metalloprotease, C-terminal"/>
    <property type="match status" value="2"/>
</dbReference>
<evidence type="ECO:0000313" key="3">
    <source>
        <dbReference type="EMBL" id="TCN42285.1"/>
    </source>
</evidence>
<dbReference type="GO" id="GO:0005576">
    <property type="term" value="C:extracellular region"/>
    <property type="evidence" value="ECO:0007669"/>
    <property type="project" value="UniProtKB-SubCell"/>
</dbReference>
<dbReference type="PRINTS" id="PR00313">
    <property type="entry name" value="CABNDNGRPT"/>
</dbReference>
<gene>
    <name evidence="3" type="ORF">EV665_11219</name>
</gene>
<dbReference type="InterPro" id="IPR011049">
    <property type="entry name" value="Serralysin-like_metalloprot_C"/>
</dbReference>
<evidence type="ECO:0000256" key="2">
    <source>
        <dbReference type="ARBA" id="ARBA00022525"/>
    </source>
</evidence>
<protein>
    <submittedName>
        <fullName evidence="3">Hemolysin type calcium-binding protein</fullName>
    </submittedName>
</protein>
<evidence type="ECO:0000256" key="1">
    <source>
        <dbReference type="ARBA" id="ARBA00004613"/>
    </source>
</evidence>
<dbReference type="InterPro" id="IPR018511">
    <property type="entry name" value="Hemolysin-typ_Ca-bd_CS"/>
</dbReference>
<keyword evidence="2" id="KW-0964">Secreted</keyword>
<dbReference type="PANTHER" id="PTHR38340:SF1">
    <property type="entry name" value="S-LAYER PROTEIN"/>
    <property type="match status" value="1"/>
</dbReference>
<dbReference type="SUPFAM" id="SSF51120">
    <property type="entry name" value="beta-Roll"/>
    <property type="match status" value="1"/>
</dbReference>
<dbReference type="PANTHER" id="PTHR38340">
    <property type="entry name" value="S-LAYER PROTEIN"/>
    <property type="match status" value="1"/>
</dbReference>